<dbReference type="FunCoup" id="A0A162Q4U6">
    <property type="interactions" value="97"/>
</dbReference>
<evidence type="ECO:0000313" key="13">
    <source>
        <dbReference type="Proteomes" id="UP000077315"/>
    </source>
</evidence>
<keyword evidence="5" id="KW-0677">Repeat</keyword>
<comment type="subcellular location">
    <subcellularLocation>
        <location evidence="1">Mitochondrion membrane</location>
        <topology evidence="1">Multi-pass membrane protein</topology>
    </subcellularLocation>
</comment>
<dbReference type="EMBL" id="KV440972">
    <property type="protein sequence ID" value="OAD80076.1"/>
    <property type="molecule type" value="Genomic_DNA"/>
</dbReference>
<dbReference type="Proteomes" id="UP000077315">
    <property type="component" value="Unassembled WGS sequence"/>
</dbReference>
<sequence length="297" mass="32915">MSVSQTHENSKHAVAGALAGLASAFITCPLDVVKTRLQNQGKAQPGQVVYRGTLGTLSKMWKDEGIRGLYRGLGPTIFGYLPTWAIYFTVYDYCKNSWASGNGQHDKDWVVHITSAMTAGAASTTLTNPLWVIKTRFMTQNSLTDYRYKNTLDAFVTIARQEGIRGFYKGLGPSLLGVSHVALQFPMYEKLKYLLQTDADVPSGSVAILMASSISKMAASMATYPHEVIRTRLQNQARKPFKYHGILHAIKVISLEEGFRGFYKGMPTNLLRTVPSSAITILTYEVIVQKIDEFKNS</sequence>
<keyword evidence="6 11" id="KW-1133">Transmembrane helix</keyword>
<feature type="repeat" description="Solcar" evidence="9">
    <location>
        <begin position="107"/>
        <end position="194"/>
    </location>
</feature>
<dbReference type="PANTHER" id="PTHR45683">
    <property type="entry name" value="MITOCHONDRIAL NICOTINAMIDE ADENINE DINUCLEOTIDE TRANSPORTER 1-RELATED-RELATED"/>
    <property type="match status" value="1"/>
</dbReference>
<dbReference type="VEuPathDB" id="FungiDB:PHYBLDRAFT_163126"/>
<dbReference type="InterPro" id="IPR044712">
    <property type="entry name" value="SLC25A32-like"/>
</dbReference>
<keyword evidence="4 9" id="KW-0812">Transmembrane</keyword>
<keyword evidence="8 9" id="KW-0472">Membrane</keyword>
<feature type="repeat" description="Solcar" evidence="9">
    <location>
        <begin position="7"/>
        <end position="97"/>
    </location>
</feature>
<evidence type="ECO:0000256" key="5">
    <source>
        <dbReference type="ARBA" id="ARBA00022737"/>
    </source>
</evidence>
<dbReference type="InterPro" id="IPR002067">
    <property type="entry name" value="MCP"/>
</dbReference>
<name>A0A162Q4U6_PHYB8</name>
<dbReference type="PRINTS" id="PR00926">
    <property type="entry name" value="MITOCARRIER"/>
</dbReference>
<evidence type="ECO:0000256" key="4">
    <source>
        <dbReference type="ARBA" id="ARBA00022692"/>
    </source>
</evidence>
<dbReference type="GO" id="GO:0031966">
    <property type="term" value="C:mitochondrial membrane"/>
    <property type="evidence" value="ECO:0007669"/>
    <property type="project" value="UniProtKB-SubCell"/>
</dbReference>
<dbReference type="Gene3D" id="1.50.40.10">
    <property type="entry name" value="Mitochondrial carrier domain"/>
    <property type="match status" value="2"/>
</dbReference>
<reference evidence="13" key="1">
    <citation type="submission" date="2015-06" db="EMBL/GenBank/DDBJ databases">
        <title>Expansion of signal transduction pathways in fungi by whole-genome duplication.</title>
        <authorList>
            <consortium name="DOE Joint Genome Institute"/>
            <person name="Corrochano L.M."/>
            <person name="Kuo A."/>
            <person name="Marcet-Houben M."/>
            <person name="Polaino S."/>
            <person name="Salamov A."/>
            <person name="Villalobos J.M."/>
            <person name="Alvarez M.I."/>
            <person name="Avalos J."/>
            <person name="Benito E.P."/>
            <person name="Benoit I."/>
            <person name="Burger G."/>
            <person name="Camino L.P."/>
            <person name="Canovas D."/>
            <person name="Cerda-Olmedo E."/>
            <person name="Cheng J.-F."/>
            <person name="Dominguez A."/>
            <person name="Elias M."/>
            <person name="Eslava A.P."/>
            <person name="Glaser F."/>
            <person name="Grimwood J."/>
            <person name="Gutierrez G."/>
            <person name="Heitman J."/>
            <person name="Henrissat B."/>
            <person name="Iturriaga E.A."/>
            <person name="Lang B.F."/>
            <person name="Lavin J.L."/>
            <person name="Lee S."/>
            <person name="Li W."/>
            <person name="Lindquist E."/>
            <person name="Lopez-Garcia S."/>
            <person name="Luque E.M."/>
            <person name="Marcos A.T."/>
            <person name="Martin J."/>
            <person name="McCluskey K."/>
            <person name="Medina H.R."/>
            <person name="Miralles-Duran A."/>
            <person name="Miyazaki A."/>
            <person name="Munoz-Torres E."/>
            <person name="Oguiza J.A."/>
            <person name="Ohm R."/>
            <person name="Olmedo M."/>
            <person name="Orejas M."/>
            <person name="Ortiz-Castellanos L."/>
            <person name="Pisabarro A.G."/>
            <person name="Rodriguez-Romero J."/>
            <person name="Ruiz-Herrera J."/>
            <person name="Ruiz-Vazquez R."/>
            <person name="Sanz C."/>
            <person name="Schackwitz W."/>
            <person name="Schmutz J."/>
            <person name="Shahriari M."/>
            <person name="Shelest E."/>
            <person name="Silva-Franco F."/>
            <person name="Soanes D."/>
            <person name="Syed K."/>
            <person name="Tagua V.G."/>
            <person name="Talbot N.J."/>
            <person name="Thon M."/>
            <person name="De vries R.P."/>
            <person name="Wiebenga A."/>
            <person name="Yadav J.S."/>
            <person name="Braun E.L."/>
            <person name="Baker S."/>
            <person name="Garre V."/>
            <person name="Horwitz B."/>
            <person name="Torres-Martinez S."/>
            <person name="Idnurm A."/>
            <person name="Herrera-Estrella A."/>
            <person name="Gabaldon T."/>
            <person name="Grigoriev I.V."/>
        </authorList>
    </citation>
    <scope>NUCLEOTIDE SEQUENCE [LARGE SCALE GENOMIC DNA]</scope>
    <source>
        <strain evidence="13">NRRL 1555(-)</strain>
    </source>
</reference>
<dbReference type="FunFam" id="1.50.40.10:FF:000075">
    <property type="entry name" value="Nicotinamide adenine dinucleotide transporter 2, mitochondrial"/>
    <property type="match status" value="1"/>
</dbReference>
<evidence type="ECO:0000256" key="2">
    <source>
        <dbReference type="ARBA" id="ARBA00006375"/>
    </source>
</evidence>
<dbReference type="InParanoid" id="A0A162Q4U6"/>
<evidence type="ECO:0000256" key="3">
    <source>
        <dbReference type="ARBA" id="ARBA00022448"/>
    </source>
</evidence>
<proteinExistence type="inferred from homology"/>
<feature type="transmembrane region" description="Helical" evidence="11">
    <location>
        <begin position="69"/>
        <end position="89"/>
    </location>
</feature>
<evidence type="ECO:0000313" key="12">
    <source>
        <dbReference type="EMBL" id="OAD80076.1"/>
    </source>
</evidence>
<dbReference type="GO" id="GO:0015215">
    <property type="term" value="F:nucleotide transmembrane transporter activity"/>
    <property type="evidence" value="ECO:0007669"/>
    <property type="project" value="UniProtKB-ARBA"/>
</dbReference>
<dbReference type="GeneID" id="28995638"/>
<protein>
    <recommendedName>
        <fullName evidence="14">Mitochondrial carrier protein</fullName>
    </recommendedName>
</protein>
<evidence type="ECO:0000256" key="8">
    <source>
        <dbReference type="ARBA" id="ARBA00023136"/>
    </source>
</evidence>
<dbReference type="SUPFAM" id="SSF103506">
    <property type="entry name" value="Mitochondrial carrier"/>
    <property type="match status" value="1"/>
</dbReference>
<evidence type="ECO:0008006" key="14">
    <source>
        <dbReference type="Google" id="ProtNLM"/>
    </source>
</evidence>
<feature type="repeat" description="Solcar" evidence="9">
    <location>
        <begin position="203"/>
        <end position="290"/>
    </location>
</feature>
<dbReference type="PROSITE" id="PS50920">
    <property type="entry name" value="SOLCAR"/>
    <property type="match status" value="3"/>
</dbReference>
<evidence type="ECO:0000256" key="10">
    <source>
        <dbReference type="RuleBase" id="RU000488"/>
    </source>
</evidence>
<evidence type="ECO:0000256" key="1">
    <source>
        <dbReference type="ARBA" id="ARBA00004225"/>
    </source>
</evidence>
<dbReference type="InterPro" id="IPR018108">
    <property type="entry name" value="MCP_transmembrane"/>
</dbReference>
<dbReference type="RefSeq" id="XP_018298116.1">
    <property type="nucleotide sequence ID" value="XM_018434732.1"/>
</dbReference>
<evidence type="ECO:0000256" key="7">
    <source>
        <dbReference type="ARBA" id="ARBA00023128"/>
    </source>
</evidence>
<comment type="similarity">
    <text evidence="2 10">Belongs to the mitochondrial carrier (TC 2.A.29) family.</text>
</comment>
<evidence type="ECO:0000256" key="11">
    <source>
        <dbReference type="SAM" id="Phobius"/>
    </source>
</evidence>
<keyword evidence="3 10" id="KW-0813">Transport</keyword>
<dbReference type="Pfam" id="PF00153">
    <property type="entry name" value="Mito_carr"/>
    <property type="match status" value="3"/>
</dbReference>
<keyword evidence="7" id="KW-0496">Mitochondrion</keyword>
<evidence type="ECO:0000256" key="6">
    <source>
        <dbReference type="ARBA" id="ARBA00022989"/>
    </source>
</evidence>
<feature type="transmembrane region" description="Helical" evidence="11">
    <location>
        <begin position="109"/>
        <end position="133"/>
    </location>
</feature>
<keyword evidence="13" id="KW-1185">Reference proteome</keyword>
<dbReference type="AlphaFoldDB" id="A0A162Q4U6"/>
<dbReference type="OrthoDB" id="10266426at2759"/>
<accession>A0A162Q4U6</accession>
<dbReference type="STRING" id="763407.A0A162Q4U6"/>
<organism evidence="12 13">
    <name type="scientific">Phycomyces blakesleeanus (strain ATCC 8743b / DSM 1359 / FGSC 10004 / NBRC 33097 / NRRL 1555)</name>
    <dbReference type="NCBI Taxonomy" id="763407"/>
    <lineage>
        <taxon>Eukaryota</taxon>
        <taxon>Fungi</taxon>
        <taxon>Fungi incertae sedis</taxon>
        <taxon>Mucoromycota</taxon>
        <taxon>Mucoromycotina</taxon>
        <taxon>Mucoromycetes</taxon>
        <taxon>Mucorales</taxon>
        <taxon>Phycomycetaceae</taxon>
        <taxon>Phycomyces</taxon>
    </lineage>
</organism>
<evidence type="ECO:0000256" key="9">
    <source>
        <dbReference type="PROSITE-ProRule" id="PRU00282"/>
    </source>
</evidence>
<dbReference type="InterPro" id="IPR023395">
    <property type="entry name" value="MCP_dom_sf"/>
</dbReference>
<gene>
    <name evidence="12" type="ORF">PHYBLDRAFT_163126</name>
</gene>